<dbReference type="AlphaFoldDB" id="X1KYF8"/>
<organism evidence="2">
    <name type="scientific">marine sediment metagenome</name>
    <dbReference type="NCBI Taxonomy" id="412755"/>
    <lineage>
        <taxon>unclassified sequences</taxon>
        <taxon>metagenomes</taxon>
        <taxon>ecological metagenomes</taxon>
    </lineage>
</organism>
<reference evidence="2" key="1">
    <citation type="journal article" date="2014" name="Front. Microbiol.">
        <title>High frequency of phylogenetically diverse reductive dehalogenase-homologous genes in deep subseafloor sedimentary metagenomes.</title>
        <authorList>
            <person name="Kawai M."/>
            <person name="Futagami T."/>
            <person name="Toyoda A."/>
            <person name="Takaki Y."/>
            <person name="Nishi S."/>
            <person name="Hori S."/>
            <person name="Arai W."/>
            <person name="Tsubouchi T."/>
            <person name="Morono Y."/>
            <person name="Uchiyama I."/>
            <person name="Ito T."/>
            <person name="Fujiyama A."/>
            <person name="Inagaki F."/>
            <person name="Takami H."/>
        </authorList>
    </citation>
    <scope>NUCLEOTIDE SEQUENCE</scope>
    <source>
        <strain evidence="2">Expedition CK06-06</strain>
    </source>
</reference>
<evidence type="ECO:0000313" key="2">
    <source>
        <dbReference type="EMBL" id="GAH98665.1"/>
    </source>
</evidence>
<dbReference type="Pfam" id="PF05598">
    <property type="entry name" value="DUF772"/>
    <property type="match status" value="1"/>
</dbReference>
<accession>X1KYF8</accession>
<dbReference type="EMBL" id="BARV01001650">
    <property type="protein sequence ID" value="GAH98665.1"/>
    <property type="molecule type" value="Genomic_DNA"/>
</dbReference>
<comment type="caution">
    <text evidence="2">The sequence shown here is derived from an EMBL/GenBank/DDBJ whole genome shotgun (WGS) entry which is preliminary data.</text>
</comment>
<sequence>MYQHPLFDLEEIFDKPLRRYELFFSVIDLSIFDKVKSMGRRPISRAAILRALIFKNLKTIASLSDLSAELYERPTLASMLGFVPGDKPIPVERFSSYLKNTSNSLLQKVRISLVKKLIELKVIKGDYLSVDSCPILANVKENNLKTSVRYRYLKDR</sequence>
<evidence type="ECO:0000259" key="1">
    <source>
        <dbReference type="Pfam" id="PF05598"/>
    </source>
</evidence>
<proteinExistence type="predicted"/>
<name>X1KYF8_9ZZZZ</name>
<gene>
    <name evidence="2" type="ORF">S06H3_04647</name>
</gene>
<dbReference type="InterPro" id="IPR008490">
    <property type="entry name" value="Transposase_InsH_N"/>
</dbReference>
<feature type="domain" description="Transposase InsH N-terminal" evidence="1">
    <location>
        <begin position="9"/>
        <end position="93"/>
    </location>
</feature>
<protein>
    <recommendedName>
        <fullName evidence="1">Transposase InsH N-terminal domain-containing protein</fullName>
    </recommendedName>
</protein>